<feature type="compositionally biased region" description="Low complexity" evidence="1">
    <location>
        <begin position="1"/>
        <end position="38"/>
    </location>
</feature>
<reference evidence="2 3" key="1">
    <citation type="submission" date="2018-06" db="EMBL/GenBank/DDBJ databases">
        <title>Genomic Encyclopedia of Type Strains, Phase III (KMG-III): the genomes of soil and plant-associated and newly described type strains.</title>
        <authorList>
            <person name="Whitman W."/>
        </authorList>
    </citation>
    <scope>NUCLEOTIDE SEQUENCE [LARGE SCALE GENOMIC DNA]</scope>
    <source>
        <strain evidence="2 3">CGMCC 4.7090</strain>
    </source>
</reference>
<name>A0A327ZIC0_9ACTN</name>
<proteinExistence type="predicted"/>
<keyword evidence="3" id="KW-1185">Reference proteome</keyword>
<evidence type="ECO:0000313" key="3">
    <source>
        <dbReference type="Proteomes" id="UP000249341"/>
    </source>
</evidence>
<sequence length="327" mass="31848">MVCGSDNPDANGPDANDPDATGPDPTGPDATGPDARGSGSAGASGKGAGDPGAGAGPSTVPEGSSLRACGARLGPSIRGHGRRGLELSLVPMGLEEGAAGSAMSLAGACARGEAASGPGFHGGVAGSGTGGTIPAGSGEGGQVRPEGARDLGVSAADGREGVCGVHDGGSCGPATAQGGVSAGGCCSVDGLQAGRLAARRPDASARPAASMTSAADRAVRHGCRSPQTWHRIVPGAAACASTISRAVRASTLSGFTYAFVDATALRPPSRDAPGARVPRTSSPRRGYREGGFPQIGGEFAAKRPRPMRSGGKQSYSLTVRKQVLSVT</sequence>
<feature type="region of interest" description="Disordered" evidence="1">
    <location>
        <begin position="267"/>
        <end position="315"/>
    </location>
</feature>
<dbReference type="Proteomes" id="UP000249341">
    <property type="component" value="Unassembled WGS sequence"/>
</dbReference>
<comment type="caution">
    <text evidence="2">The sequence shown here is derived from an EMBL/GenBank/DDBJ whole genome shotgun (WGS) entry which is preliminary data.</text>
</comment>
<protein>
    <submittedName>
        <fullName evidence="2">Uncharacterized protein</fullName>
    </submittedName>
</protein>
<gene>
    <name evidence="2" type="ORF">B0I29_102523</name>
</gene>
<accession>A0A327ZIC0</accession>
<dbReference type="EMBL" id="QLMJ01000002">
    <property type="protein sequence ID" value="RAK42697.1"/>
    <property type="molecule type" value="Genomic_DNA"/>
</dbReference>
<feature type="region of interest" description="Disordered" evidence="1">
    <location>
        <begin position="1"/>
        <end position="81"/>
    </location>
</feature>
<evidence type="ECO:0000256" key="1">
    <source>
        <dbReference type="SAM" id="MobiDB-lite"/>
    </source>
</evidence>
<dbReference type="AlphaFoldDB" id="A0A327ZIC0"/>
<feature type="compositionally biased region" description="Gly residues" evidence="1">
    <location>
        <begin position="39"/>
        <end position="55"/>
    </location>
</feature>
<evidence type="ECO:0000313" key="2">
    <source>
        <dbReference type="EMBL" id="RAK42697.1"/>
    </source>
</evidence>
<organism evidence="2 3">
    <name type="scientific">Actinoplanes lutulentus</name>
    <dbReference type="NCBI Taxonomy" id="1287878"/>
    <lineage>
        <taxon>Bacteria</taxon>
        <taxon>Bacillati</taxon>
        <taxon>Actinomycetota</taxon>
        <taxon>Actinomycetes</taxon>
        <taxon>Micromonosporales</taxon>
        <taxon>Micromonosporaceae</taxon>
        <taxon>Actinoplanes</taxon>
    </lineage>
</organism>